<reference evidence="5 6" key="1">
    <citation type="submission" date="2015-06" db="EMBL/GenBank/DDBJ databases">
        <title>Draft genome sequence of the purine-degrading Clostridium cylindrosporum HC-1 (DSM 605).</title>
        <authorList>
            <person name="Poehlein A."/>
            <person name="Schiel-Bengelsdorf B."/>
            <person name="Bengelsdorf F."/>
            <person name="Daniel R."/>
            <person name="Duerre P."/>
        </authorList>
    </citation>
    <scope>NUCLEOTIDE SEQUENCE [LARGE SCALE GENOMIC DNA]</scope>
    <source>
        <strain evidence="5 6">DSM 605</strain>
    </source>
</reference>
<evidence type="ECO:0000313" key="6">
    <source>
        <dbReference type="Proteomes" id="UP000036756"/>
    </source>
</evidence>
<keyword evidence="5" id="KW-0560">Oxidoreductase</keyword>
<sequence length="677" mass="75591">MVTQIRKRDGRLVNFSKEKIARAIFLAAQGVGGSDFKTAEFLAEKVISYLLGSLTYGDVPGVEDVQDAVEKVLIEEGHAKTAKAYILHRNKRTRYREAKSELMDVVREILVETSRENANIGNSPSAKMLQIASAASKQYYLNNIIPEDMAKAHTSCDVHIHDLDFYGKTINCLQIDLGKLLETGFNTGYGYIRPPKRIASATAQSAIILQSNQNDMFGGQSFPHFDKSMADVIRKLDVKPEYNEVFQAMEALVYNLNSMHSRAGAQVPFSSINLGTDTTEEGRMVIKAMLEAFDKGLGKGESPIFPNLVFRVKAGVNFNEGDPNYDLFKLAIKVAAHRMNPTFSFMDTSFNKKFGDEVSYMGCRTRTIANRNGEEVSAGRGNVAPITINLPRLALKAGKNNIKGFFDELDNTLDLCHRQLIHRFSVVCELKVKDLPFLMGQKLYLGSDSLELDDSIKEAIKNGTLGIGFIGLAETLTALIGSHHGETKEAKDLGYEIISHIREFCDKVGEEDGLNFACYATPAEGTAGRFTPRDREKFGIVKGVTDKEYYTNSYHVPVQKEISLFDKMEIEGRFHSLCNGGHISYVELDSSINQNLDAFEKILRWMNKCDIGYAGINFPIDECRTCGHSGIIEEDLCPECGSIDIRRIRRITGYLSTVDRFNDAKKSELDMRVKHDK</sequence>
<evidence type="ECO:0000259" key="4">
    <source>
        <dbReference type="PROSITE" id="PS51161"/>
    </source>
</evidence>
<dbReference type="GO" id="GO:0009265">
    <property type="term" value="P:2'-deoxyribonucleotide biosynthetic process"/>
    <property type="evidence" value="ECO:0007669"/>
    <property type="project" value="TreeGrafter"/>
</dbReference>
<dbReference type="GO" id="GO:0031250">
    <property type="term" value="C:anaerobic ribonucleoside-triphosphate reductase complex"/>
    <property type="evidence" value="ECO:0007669"/>
    <property type="project" value="TreeGrafter"/>
</dbReference>
<dbReference type="GO" id="GO:0006260">
    <property type="term" value="P:DNA replication"/>
    <property type="evidence" value="ECO:0007669"/>
    <property type="project" value="InterPro"/>
</dbReference>
<dbReference type="PANTHER" id="PTHR21075:SF0">
    <property type="entry name" value="ANAEROBIC RIBONUCLEOSIDE-TRIPHOSPHATE REDUCTASE"/>
    <property type="match status" value="1"/>
</dbReference>
<protein>
    <submittedName>
        <fullName evidence="5">Anaerobic ribonucleoside-triphosphate reductase NrdD</fullName>
        <ecNumber evidence="5">1.17.4.2</ecNumber>
    </submittedName>
</protein>
<gene>
    <name evidence="5" type="primary">nrdD</name>
    <name evidence="5" type="ORF">CLCY_2c01790</name>
</gene>
<dbReference type="AlphaFoldDB" id="A0A0J8DAS7"/>
<keyword evidence="6" id="KW-1185">Reference proteome</keyword>
<comment type="caution">
    <text evidence="5">The sequence shown here is derived from an EMBL/GenBank/DDBJ whole genome shotgun (WGS) entry which is preliminary data.</text>
</comment>
<dbReference type="EMBL" id="LFVU01000027">
    <property type="protein sequence ID" value="KMT21419.1"/>
    <property type="molecule type" value="Genomic_DNA"/>
</dbReference>
<feature type="domain" description="ATP-cone" evidence="4">
    <location>
        <begin position="3"/>
        <end position="96"/>
    </location>
</feature>
<keyword evidence="1 3" id="KW-0547">Nucleotide-binding</keyword>
<accession>A0A0J8DAS7</accession>
<dbReference type="Pfam" id="PF13597">
    <property type="entry name" value="NRDD"/>
    <property type="match status" value="1"/>
</dbReference>
<dbReference type="Pfam" id="PF03477">
    <property type="entry name" value="ATP-cone"/>
    <property type="match status" value="1"/>
</dbReference>
<keyword evidence="2 3" id="KW-0067">ATP-binding</keyword>
<evidence type="ECO:0000256" key="2">
    <source>
        <dbReference type="ARBA" id="ARBA00022840"/>
    </source>
</evidence>
<dbReference type="Proteomes" id="UP000036756">
    <property type="component" value="Unassembled WGS sequence"/>
</dbReference>
<dbReference type="SUPFAM" id="SSF51998">
    <property type="entry name" value="PFL-like glycyl radical enzymes"/>
    <property type="match status" value="1"/>
</dbReference>
<dbReference type="GO" id="GO:0008998">
    <property type="term" value="F:ribonucleoside-triphosphate reductase (thioredoxin) activity"/>
    <property type="evidence" value="ECO:0007669"/>
    <property type="project" value="UniProtKB-EC"/>
</dbReference>
<evidence type="ECO:0000256" key="3">
    <source>
        <dbReference type="PROSITE-ProRule" id="PRU00492"/>
    </source>
</evidence>
<dbReference type="EC" id="1.17.4.2" evidence="5"/>
<dbReference type="CDD" id="cd01675">
    <property type="entry name" value="RNR_III"/>
    <property type="match status" value="1"/>
</dbReference>
<dbReference type="PROSITE" id="PS51161">
    <property type="entry name" value="ATP_CONE"/>
    <property type="match status" value="1"/>
</dbReference>
<dbReference type="GO" id="GO:0005524">
    <property type="term" value="F:ATP binding"/>
    <property type="evidence" value="ECO:0007669"/>
    <property type="project" value="UniProtKB-UniRule"/>
</dbReference>
<dbReference type="GO" id="GO:0004748">
    <property type="term" value="F:ribonucleoside-diphosphate reductase activity, thioredoxin disulfide as acceptor"/>
    <property type="evidence" value="ECO:0007669"/>
    <property type="project" value="TreeGrafter"/>
</dbReference>
<proteinExistence type="predicted"/>
<dbReference type="NCBIfam" id="TIGR02487">
    <property type="entry name" value="NrdD"/>
    <property type="match status" value="1"/>
</dbReference>
<dbReference type="InterPro" id="IPR005144">
    <property type="entry name" value="ATP-cone_dom"/>
</dbReference>
<evidence type="ECO:0000313" key="5">
    <source>
        <dbReference type="EMBL" id="KMT21419.1"/>
    </source>
</evidence>
<dbReference type="PANTHER" id="PTHR21075">
    <property type="entry name" value="ANAEROBIC RIBONUCLEOSIDE-TRIPHOSPHATE REDUCTASE"/>
    <property type="match status" value="1"/>
</dbReference>
<dbReference type="OrthoDB" id="9804622at2"/>
<dbReference type="InterPro" id="IPR012833">
    <property type="entry name" value="NrdD"/>
</dbReference>
<organism evidence="5 6">
    <name type="scientific">Clostridium cylindrosporum DSM 605</name>
    <dbReference type="NCBI Taxonomy" id="1121307"/>
    <lineage>
        <taxon>Bacteria</taxon>
        <taxon>Bacillati</taxon>
        <taxon>Bacillota</taxon>
        <taxon>Clostridia</taxon>
        <taxon>Eubacteriales</taxon>
        <taxon>Clostridiaceae</taxon>
        <taxon>Clostridium</taxon>
    </lineage>
</organism>
<dbReference type="PATRIC" id="fig|1121307.3.peg.1036"/>
<dbReference type="RefSeq" id="WP_048570858.1">
    <property type="nucleotide sequence ID" value="NZ_LFVU01000027.1"/>
</dbReference>
<evidence type="ECO:0000256" key="1">
    <source>
        <dbReference type="ARBA" id="ARBA00022741"/>
    </source>
</evidence>
<dbReference type="Gene3D" id="3.20.70.20">
    <property type="match status" value="1"/>
</dbReference>
<dbReference type="STRING" id="1121307.CLCY_2c01790"/>
<name>A0A0J8DAS7_CLOCY</name>